<reference evidence="2" key="1">
    <citation type="submission" date="2021-01" db="EMBL/GenBank/DDBJ databases">
        <authorList>
            <person name="Corre E."/>
            <person name="Pelletier E."/>
            <person name="Niang G."/>
            <person name="Scheremetjew M."/>
            <person name="Finn R."/>
            <person name="Kale V."/>
            <person name="Holt S."/>
            <person name="Cochrane G."/>
            <person name="Meng A."/>
            <person name="Brown T."/>
            <person name="Cohen L."/>
        </authorList>
    </citation>
    <scope>NUCLEOTIDE SEQUENCE</scope>
    <source>
        <strain evidence="2">LB1974</strain>
    </source>
</reference>
<evidence type="ECO:0000256" key="1">
    <source>
        <dbReference type="SAM" id="MobiDB-lite"/>
    </source>
</evidence>
<protein>
    <submittedName>
        <fullName evidence="2">Uncharacterized protein</fullName>
    </submittedName>
</protein>
<organism evidence="2">
    <name type="scientific">Oxyrrhis marina</name>
    <name type="common">Dinoflagellate</name>
    <dbReference type="NCBI Taxonomy" id="2969"/>
    <lineage>
        <taxon>Eukaryota</taxon>
        <taxon>Sar</taxon>
        <taxon>Alveolata</taxon>
        <taxon>Dinophyceae</taxon>
        <taxon>Oxyrrhinales</taxon>
        <taxon>Oxyrrhinaceae</taxon>
        <taxon>Oxyrrhis</taxon>
    </lineage>
</organism>
<dbReference type="AlphaFoldDB" id="A0A7S4GQ97"/>
<feature type="compositionally biased region" description="Low complexity" evidence="1">
    <location>
        <begin position="297"/>
        <end position="312"/>
    </location>
</feature>
<name>A0A7S4GQ97_OXYMA</name>
<dbReference type="EMBL" id="HBJB01003264">
    <property type="protein sequence ID" value="CAE0843675.1"/>
    <property type="molecule type" value="Transcribed_RNA"/>
</dbReference>
<sequence>MPNIRTAATAAAAGQLEGFMEENTRLRLSGFWRDATGCVEILHPTDQYNLQGVTTINATMFEVVTAIRPRPTDPCRRAHQRTGKFTPAADKVWWENGDVWTKITLEEVQQVLEQADAGRGRAAAGGGELRPPIAQCQPTSAPQLPPVASVSPQQVPSAPGCETVPAGAGSPGADEGDADVVIAEGAAEVGGTPTDQVHGTAAAEPESKGVTPNVVAPNKRPPLQSRSFVGRSGLQSAGSKHQPTAPVTAPIPGTGPGSEAVNVPEPPPLAKPGPAEGPEEVGQSTAPPGGGVRSGMQSAGQSPAGAKAAPKATGWRPPLAGGGGKPVPVSKRRSRSMVQRSLANGGTGDKRPTFSEDPGA</sequence>
<feature type="compositionally biased region" description="Polar residues" evidence="1">
    <location>
        <begin position="233"/>
        <end position="242"/>
    </location>
</feature>
<evidence type="ECO:0000313" key="2">
    <source>
        <dbReference type="EMBL" id="CAE0843675.1"/>
    </source>
</evidence>
<accession>A0A7S4GQ97</accession>
<gene>
    <name evidence="2" type="ORF">OMAR00294_LOCUS2667</name>
</gene>
<feature type="region of interest" description="Disordered" evidence="1">
    <location>
        <begin position="188"/>
        <end position="360"/>
    </location>
</feature>
<proteinExistence type="predicted"/>
<feature type="compositionally biased region" description="Low complexity" evidence="1">
    <location>
        <begin position="140"/>
        <end position="159"/>
    </location>
</feature>
<feature type="region of interest" description="Disordered" evidence="1">
    <location>
        <begin position="135"/>
        <end position="176"/>
    </location>
</feature>